<dbReference type="OrthoDB" id="23158at2759"/>
<feature type="transmembrane region" description="Helical" evidence="2">
    <location>
        <begin position="998"/>
        <end position="1016"/>
    </location>
</feature>
<dbReference type="InterPro" id="IPR056645">
    <property type="entry name" value="DUF7743"/>
</dbReference>
<evidence type="ECO:0000259" key="3">
    <source>
        <dbReference type="Pfam" id="PF23033"/>
    </source>
</evidence>
<evidence type="ECO:0000313" key="7">
    <source>
        <dbReference type="Proteomes" id="UP000007797"/>
    </source>
</evidence>
<reference evidence="7" key="1">
    <citation type="journal article" date="2011" name="Genome Res.">
        <title>Phylogeny-wide analysis of social amoeba genomes highlights ancient origins for complex intercellular communication.</title>
        <authorList>
            <person name="Heidel A.J."/>
            <person name="Lawal H.M."/>
            <person name="Felder M."/>
            <person name="Schilde C."/>
            <person name="Helps N.R."/>
            <person name="Tunggal B."/>
            <person name="Rivero F."/>
            <person name="John U."/>
            <person name="Schleicher M."/>
            <person name="Eichinger L."/>
            <person name="Platzer M."/>
            <person name="Noegel A.A."/>
            <person name="Schaap P."/>
            <person name="Gloeckner G."/>
        </authorList>
    </citation>
    <scope>NUCLEOTIDE SEQUENCE [LARGE SCALE GENOMIC DNA]</scope>
    <source>
        <strain evidence="7">SH3</strain>
    </source>
</reference>
<accession>F4Q7C2</accession>
<proteinExistence type="predicted"/>
<dbReference type="Pfam" id="PF23033">
    <property type="entry name" value="DUF7034"/>
    <property type="match status" value="2"/>
</dbReference>
<sequence length="1033" mass="113420">MRQSALVVSTTFIFTFLVIILFQHNFVNSITVSDLSVASSNNIYLNKDSKCVYTFYLLISDNFDIVSIARQDTVPTNSINSTVYFGRQDTKSVHKVICSCAVAPFWNVSRPDSLFGTNGRLGESSFLVRLNNATSTGVLPTSYTLADTTAPAVPGSYMTIAVSSRPTFDINLPYPFGVAATSSTSKLLYNTSIDIPVSMYSTSLQTTVTLPVLPYATIPSNTVTYTASLTDSQAPTIQSIQYLRLKGTTALVTIVITDSTSGFSHLVFHADDGQAVTPLHLVSGTIYNGTYQRVIDYFEYPAQPSLVQMTVTFRPPAVDINLPVSLTMVYGDRNETFYGAYVNSQIGFQINFTLPQNLFTGTPDYTLRIPPVTYTSIDLHSWLDFSEIIPVTSNNGDEMPPIVTGYIPYSAGASSNLYGFEFNITERLNGFKQAIVHVQGTYDRVPLVFLLNDSDRVKGDQWNGAYRVQFAIDKNECTSQYYNITYMWTVDNAGFVGNSSDPNGISPLLNYLGGAISFYSNCSSAASDTVLPQLDSFNVSRQSLDTGNPDPTQTIYIQFSTSDNRYLSPRNIPLVYISTSNYYYYHNDQQPGSIVFDQVIGGKGLSSFTSLGVYATAIAMNKTNAQYTAQIKVPYGFGYPGNIYLSLYGISDYKNNMRGYSSNDLASLQFQSTISTTFSTGPIISTIDTNFASNYQNFGVPNSNNITLTGYKFGNIPENIRVEMNQSTTTTTTLTNNSFVLLSPMSMSTNSSSLIISLPSLNSDIIWFRVIVNTTMVSNSISIHIINFPTTTTTTTTTATTTTTPTTTTDSSSSTTSVTSSISSTTTTNSASATTSISSSTTTTTVISSASSILFTTTLITTSAAAAAVTTLFYNNNNNNNNTDTTQHNNSNNNNNNNNIGFVLSLFFVFQNKNYIFPSYPFETNRQKDIQTDRDSIQTKKDKEFKSLENIHCCLSVCLVANIFSFGCVHLTSLTLISQPIIFFIITPCISLANHQNWSLILPFILIIIDSLVLAGQREQQQHTDDYKQKKDP</sequence>
<dbReference type="InterPro" id="IPR055462">
    <property type="entry name" value="DUF7034"/>
</dbReference>
<keyword evidence="7" id="KW-1185">Reference proteome</keyword>
<feature type="domain" description="DUF7035" evidence="4">
    <location>
        <begin position="396"/>
        <end position="522"/>
    </location>
</feature>
<organism evidence="6 7">
    <name type="scientific">Cavenderia fasciculata</name>
    <name type="common">Slime mold</name>
    <name type="synonym">Dictyostelium fasciculatum</name>
    <dbReference type="NCBI Taxonomy" id="261658"/>
    <lineage>
        <taxon>Eukaryota</taxon>
        <taxon>Amoebozoa</taxon>
        <taxon>Evosea</taxon>
        <taxon>Eumycetozoa</taxon>
        <taxon>Dictyostelia</taxon>
        <taxon>Acytosteliales</taxon>
        <taxon>Cavenderiaceae</taxon>
        <taxon>Cavenderia</taxon>
    </lineage>
</organism>
<evidence type="ECO:0000256" key="1">
    <source>
        <dbReference type="SAM" id="MobiDB-lite"/>
    </source>
</evidence>
<keyword evidence="2" id="KW-0812">Transmembrane</keyword>
<dbReference type="Pfam" id="PF23034">
    <property type="entry name" value="DUF7035"/>
    <property type="match status" value="1"/>
</dbReference>
<dbReference type="GeneID" id="14868409"/>
<feature type="transmembrane region" description="Helical" evidence="2">
    <location>
        <begin position="963"/>
        <end position="986"/>
    </location>
</feature>
<feature type="domain" description="DUF7034" evidence="3">
    <location>
        <begin position="614"/>
        <end position="680"/>
    </location>
</feature>
<dbReference type="KEGG" id="dfa:DFA_09334"/>
<dbReference type="AlphaFoldDB" id="F4Q7C2"/>
<dbReference type="RefSeq" id="XP_004354688.1">
    <property type="nucleotide sequence ID" value="XM_004354636.1"/>
</dbReference>
<keyword evidence="2" id="KW-0472">Membrane</keyword>
<feature type="region of interest" description="Disordered" evidence="1">
    <location>
        <begin position="794"/>
        <end position="835"/>
    </location>
</feature>
<feature type="domain" description="DUF7743" evidence="5">
    <location>
        <begin position="230"/>
        <end position="301"/>
    </location>
</feature>
<dbReference type="EMBL" id="GL883024">
    <property type="protein sequence ID" value="EGG16304.1"/>
    <property type="molecule type" value="Genomic_DNA"/>
</dbReference>
<evidence type="ECO:0000256" key="2">
    <source>
        <dbReference type="SAM" id="Phobius"/>
    </source>
</evidence>
<dbReference type="PANTHER" id="PTHR31378">
    <property type="entry name" value="EGF-LIKE DOMAIN-CONTAINING PROTEIN-RELATED-RELATED"/>
    <property type="match status" value="1"/>
</dbReference>
<dbReference type="Pfam" id="PF24893">
    <property type="entry name" value="DUF7743"/>
    <property type="match status" value="1"/>
</dbReference>
<dbReference type="Proteomes" id="UP000007797">
    <property type="component" value="Unassembled WGS sequence"/>
</dbReference>
<evidence type="ECO:0000259" key="5">
    <source>
        <dbReference type="Pfam" id="PF24893"/>
    </source>
</evidence>
<protein>
    <submittedName>
        <fullName evidence="6">Germination protein</fullName>
    </submittedName>
</protein>
<dbReference type="InterPro" id="IPR055463">
    <property type="entry name" value="DUF7035"/>
</dbReference>
<gene>
    <name evidence="6" type="primary">gerD</name>
    <name evidence="6" type="ORF">DFA_09334</name>
</gene>
<evidence type="ECO:0000259" key="4">
    <source>
        <dbReference type="Pfam" id="PF23034"/>
    </source>
</evidence>
<keyword evidence="2" id="KW-1133">Transmembrane helix</keyword>
<name>F4Q7C2_CACFS</name>
<feature type="domain" description="DUF7034" evidence="3">
    <location>
        <begin position="532"/>
        <end position="586"/>
    </location>
</feature>
<evidence type="ECO:0000313" key="6">
    <source>
        <dbReference type="EMBL" id="EGG16304.1"/>
    </source>
</evidence>
<dbReference type="OMA" id="FTCTIVI"/>